<keyword evidence="3 4" id="KW-0456">Lyase</keyword>
<comment type="catalytic activity">
    <reaction evidence="4">
        <text>D-serine = pyruvate + NH4(+)</text>
        <dbReference type="Rhea" id="RHEA:13977"/>
        <dbReference type="ChEBI" id="CHEBI:15361"/>
        <dbReference type="ChEBI" id="CHEBI:28938"/>
        <dbReference type="ChEBI" id="CHEBI:35247"/>
        <dbReference type="EC" id="4.3.1.18"/>
    </reaction>
</comment>
<feature type="domain" description="Tryptophan synthase beta chain-like PALP" evidence="5">
    <location>
        <begin position="96"/>
        <end position="395"/>
    </location>
</feature>
<evidence type="ECO:0000259" key="5">
    <source>
        <dbReference type="Pfam" id="PF00291"/>
    </source>
</evidence>
<dbReference type="InterPro" id="IPR050147">
    <property type="entry name" value="Ser/Thr_Dehydratase"/>
</dbReference>
<comment type="similarity">
    <text evidence="4">Belongs to the serine/threonine dehydratase family. DsdA subfamily.</text>
</comment>
<dbReference type="PANTHER" id="PTHR48078">
    <property type="entry name" value="THREONINE DEHYDRATASE, MITOCHONDRIAL-RELATED"/>
    <property type="match status" value="1"/>
</dbReference>
<keyword evidence="2 4" id="KW-0663">Pyridoxal phosphate</keyword>
<accession>A0ABW0YIW3</accession>
<organism evidence="6 7">
    <name type="scientific">Thalassorhabdus alkalitolerans</name>
    <dbReference type="NCBI Taxonomy" id="2282697"/>
    <lineage>
        <taxon>Bacteria</taxon>
        <taxon>Bacillati</taxon>
        <taxon>Bacillota</taxon>
        <taxon>Bacilli</taxon>
        <taxon>Bacillales</taxon>
        <taxon>Bacillaceae</taxon>
        <taxon>Thalassorhabdus</taxon>
    </lineage>
</organism>
<evidence type="ECO:0000313" key="7">
    <source>
        <dbReference type="Proteomes" id="UP001596142"/>
    </source>
</evidence>
<sequence length="431" mass="47454">MNQSELQFYIEKYPVFQNIIDAKEVYWTNPNCEPDAPLPVQGLDESVIYEAVKRFKRFEPLMAKAFPDSSPDGIISSSLEEIPHMKASLEQDTGESIKGRLFLKCDNELPVAGSIKARGGFHEIFTWAEKLALQAGILTSKEDDYSKLLHEESRKIFSRYSIAVGSTGNLGLSIGIMSAELGFTVDVHMSQDAKEWKKELLREKGVNVHEYETDYSAAVAQGRKQCEADPRCHFVDDENSVHLFAGYSAAALEVKEQLEEQGITVSKERPLYVYLPCGVGGGPGGVAFGLKHVFGEHVRCYFAEPVQSPCMLLGLLTGKHADISVQDVGLDNITEADGLAVGTPSSFVGKVMDPLLSGIYTIRDDVLYHYLRILKDTEGTYLEPSALAGMAGPYRTNNQDKSNAIHIVWGTGGALVPEEVRTDGYEKGKKS</sequence>
<proteinExistence type="inferred from homology"/>
<dbReference type="InterPro" id="IPR036052">
    <property type="entry name" value="TrpB-like_PALP_sf"/>
</dbReference>
<dbReference type="SUPFAM" id="SSF53686">
    <property type="entry name" value="Tryptophan synthase beta subunit-like PLP-dependent enzymes"/>
    <property type="match status" value="1"/>
</dbReference>
<dbReference type="EC" id="4.3.1.18" evidence="4"/>
<evidence type="ECO:0000256" key="1">
    <source>
        <dbReference type="ARBA" id="ARBA00001933"/>
    </source>
</evidence>
<dbReference type="PANTHER" id="PTHR48078:SF9">
    <property type="entry name" value="D-SERINE DEHYDRATASE"/>
    <property type="match status" value="1"/>
</dbReference>
<dbReference type="HAMAP" id="MF_01030">
    <property type="entry name" value="D_Ser_dehydrat"/>
    <property type="match status" value="1"/>
</dbReference>
<evidence type="ECO:0000256" key="2">
    <source>
        <dbReference type="ARBA" id="ARBA00022898"/>
    </source>
</evidence>
<evidence type="ECO:0000256" key="4">
    <source>
        <dbReference type="HAMAP-Rule" id="MF_01030"/>
    </source>
</evidence>
<dbReference type="NCBIfam" id="TIGR02035">
    <property type="entry name" value="D_Ser_am_lyase"/>
    <property type="match status" value="1"/>
</dbReference>
<comment type="caution">
    <text evidence="6">The sequence shown here is derived from an EMBL/GenBank/DDBJ whole genome shotgun (WGS) entry which is preliminary data.</text>
</comment>
<evidence type="ECO:0000256" key="3">
    <source>
        <dbReference type="ARBA" id="ARBA00023239"/>
    </source>
</evidence>
<keyword evidence="7" id="KW-1185">Reference proteome</keyword>
<dbReference type="RefSeq" id="WP_385937540.1">
    <property type="nucleotide sequence ID" value="NZ_JBHSOZ010000002.1"/>
</dbReference>
<name>A0ABW0YIW3_9BACI</name>
<gene>
    <name evidence="4" type="primary">dsdA</name>
    <name evidence="6" type="ORF">ACFPU1_01190</name>
</gene>
<dbReference type="InterPro" id="IPR001926">
    <property type="entry name" value="TrpB-like_PALP"/>
</dbReference>
<comment type="cofactor">
    <cofactor evidence="1 4">
        <name>pyridoxal 5'-phosphate</name>
        <dbReference type="ChEBI" id="CHEBI:597326"/>
    </cofactor>
</comment>
<dbReference type="Proteomes" id="UP001596142">
    <property type="component" value="Unassembled WGS sequence"/>
</dbReference>
<feature type="modified residue" description="N6-(pyridoxal phosphate)lysine" evidence="4">
    <location>
        <position position="116"/>
    </location>
</feature>
<reference evidence="7" key="1">
    <citation type="journal article" date="2019" name="Int. J. Syst. Evol. Microbiol.">
        <title>The Global Catalogue of Microorganisms (GCM) 10K type strain sequencing project: providing services to taxonomists for standard genome sequencing and annotation.</title>
        <authorList>
            <consortium name="The Broad Institute Genomics Platform"/>
            <consortium name="The Broad Institute Genome Sequencing Center for Infectious Disease"/>
            <person name="Wu L."/>
            <person name="Ma J."/>
        </authorList>
    </citation>
    <scope>NUCLEOTIDE SEQUENCE [LARGE SCALE GENOMIC DNA]</scope>
    <source>
        <strain evidence="7">CECT 7184</strain>
    </source>
</reference>
<dbReference type="EMBL" id="JBHSOZ010000002">
    <property type="protein sequence ID" value="MFC5711387.1"/>
    <property type="molecule type" value="Genomic_DNA"/>
</dbReference>
<dbReference type="Pfam" id="PF00291">
    <property type="entry name" value="PALP"/>
    <property type="match status" value="1"/>
</dbReference>
<dbReference type="Gene3D" id="3.40.50.1100">
    <property type="match status" value="2"/>
</dbReference>
<dbReference type="GO" id="GO:0008721">
    <property type="term" value="F:D-serine ammonia-lyase activity"/>
    <property type="evidence" value="ECO:0007669"/>
    <property type="project" value="UniProtKB-EC"/>
</dbReference>
<protein>
    <recommendedName>
        <fullName evidence="4">Probable D-serine dehydratase</fullName>
        <ecNumber evidence="4">4.3.1.18</ecNumber>
    </recommendedName>
    <alternativeName>
        <fullName evidence="4">D-serine deaminase</fullName>
        <shortName evidence="4">DSD</shortName>
    </alternativeName>
</protein>
<dbReference type="InterPro" id="IPR011780">
    <property type="entry name" value="D_Ser_am_lyase"/>
</dbReference>
<evidence type="ECO:0000313" key="6">
    <source>
        <dbReference type="EMBL" id="MFC5711387.1"/>
    </source>
</evidence>
<dbReference type="NCBIfam" id="NF002823">
    <property type="entry name" value="PRK02991.1"/>
    <property type="match status" value="1"/>
</dbReference>